<protein>
    <recommendedName>
        <fullName evidence="1">Helicase C-terminal domain-containing protein</fullName>
    </recommendedName>
</protein>
<name>A0A3N4LKE5_9PEZI</name>
<evidence type="ECO:0000313" key="2">
    <source>
        <dbReference type="EMBL" id="RPB18405.1"/>
    </source>
</evidence>
<dbReference type="SUPFAM" id="SSF52540">
    <property type="entry name" value="P-loop containing nucleoside triphosphate hydrolases"/>
    <property type="match status" value="1"/>
</dbReference>
<dbReference type="InterPro" id="IPR001650">
    <property type="entry name" value="Helicase_C-like"/>
</dbReference>
<accession>A0A3N4LKE5</accession>
<reference evidence="2 3" key="1">
    <citation type="journal article" date="2018" name="Nat. Ecol. Evol.">
        <title>Pezizomycetes genomes reveal the molecular basis of ectomycorrhizal truffle lifestyle.</title>
        <authorList>
            <person name="Murat C."/>
            <person name="Payen T."/>
            <person name="Noel B."/>
            <person name="Kuo A."/>
            <person name="Morin E."/>
            <person name="Chen J."/>
            <person name="Kohler A."/>
            <person name="Krizsan K."/>
            <person name="Balestrini R."/>
            <person name="Da Silva C."/>
            <person name="Montanini B."/>
            <person name="Hainaut M."/>
            <person name="Levati E."/>
            <person name="Barry K.W."/>
            <person name="Belfiori B."/>
            <person name="Cichocki N."/>
            <person name="Clum A."/>
            <person name="Dockter R.B."/>
            <person name="Fauchery L."/>
            <person name="Guy J."/>
            <person name="Iotti M."/>
            <person name="Le Tacon F."/>
            <person name="Lindquist E.A."/>
            <person name="Lipzen A."/>
            <person name="Malagnac F."/>
            <person name="Mello A."/>
            <person name="Molinier V."/>
            <person name="Miyauchi S."/>
            <person name="Poulain J."/>
            <person name="Riccioni C."/>
            <person name="Rubini A."/>
            <person name="Sitrit Y."/>
            <person name="Splivallo R."/>
            <person name="Traeger S."/>
            <person name="Wang M."/>
            <person name="Zifcakova L."/>
            <person name="Wipf D."/>
            <person name="Zambonelli A."/>
            <person name="Paolocci F."/>
            <person name="Nowrousian M."/>
            <person name="Ottonello S."/>
            <person name="Baldrian P."/>
            <person name="Spatafora J.W."/>
            <person name="Henrissat B."/>
            <person name="Nagy L.G."/>
            <person name="Aury J.M."/>
            <person name="Wincker P."/>
            <person name="Grigoriev I.V."/>
            <person name="Bonfante P."/>
            <person name="Martin F.M."/>
        </authorList>
    </citation>
    <scope>NUCLEOTIDE SEQUENCE [LARGE SCALE GENOMIC DNA]</scope>
    <source>
        <strain evidence="2 3">ATCC MYA-4762</strain>
    </source>
</reference>
<keyword evidence="3" id="KW-1185">Reference proteome</keyword>
<dbReference type="Pfam" id="PF00271">
    <property type="entry name" value="Helicase_C"/>
    <property type="match status" value="1"/>
</dbReference>
<dbReference type="InterPro" id="IPR027417">
    <property type="entry name" value="P-loop_NTPase"/>
</dbReference>
<dbReference type="Proteomes" id="UP000267821">
    <property type="component" value="Unassembled WGS sequence"/>
</dbReference>
<dbReference type="OrthoDB" id="10261556at2759"/>
<organism evidence="2 3">
    <name type="scientific">Terfezia boudieri ATCC MYA-4762</name>
    <dbReference type="NCBI Taxonomy" id="1051890"/>
    <lineage>
        <taxon>Eukaryota</taxon>
        <taxon>Fungi</taxon>
        <taxon>Dikarya</taxon>
        <taxon>Ascomycota</taxon>
        <taxon>Pezizomycotina</taxon>
        <taxon>Pezizomycetes</taxon>
        <taxon>Pezizales</taxon>
        <taxon>Pezizaceae</taxon>
        <taxon>Terfezia</taxon>
    </lineage>
</organism>
<gene>
    <name evidence="2" type="ORF">L211DRAFT_764423</name>
</gene>
<dbReference type="AlphaFoldDB" id="A0A3N4LKE5"/>
<sequence length="64" mass="7039">GDTRIMVATSAWGMGINDSHVERVIQWRVGAIPTLDTLIQHFGRCARNPLLQGVCIAFVEQSCV</sequence>
<evidence type="ECO:0000259" key="1">
    <source>
        <dbReference type="Pfam" id="PF00271"/>
    </source>
</evidence>
<dbReference type="EMBL" id="ML121632">
    <property type="protein sequence ID" value="RPB18405.1"/>
    <property type="molecule type" value="Genomic_DNA"/>
</dbReference>
<evidence type="ECO:0000313" key="3">
    <source>
        <dbReference type="Proteomes" id="UP000267821"/>
    </source>
</evidence>
<feature type="non-terminal residue" evidence="2">
    <location>
        <position position="1"/>
    </location>
</feature>
<dbReference type="InParanoid" id="A0A3N4LKE5"/>
<dbReference type="Gene3D" id="3.40.50.300">
    <property type="entry name" value="P-loop containing nucleotide triphosphate hydrolases"/>
    <property type="match status" value="1"/>
</dbReference>
<feature type="domain" description="Helicase C-terminal" evidence="1">
    <location>
        <begin position="1"/>
        <end position="48"/>
    </location>
</feature>
<proteinExistence type="predicted"/>
<feature type="non-terminal residue" evidence="2">
    <location>
        <position position="64"/>
    </location>
</feature>